<evidence type="ECO:0000256" key="1">
    <source>
        <dbReference type="SAM" id="Phobius"/>
    </source>
</evidence>
<dbReference type="PANTHER" id="PTHR36844">
    <property type="entry name" value="PROTEASE PRSW"/>
    <property type="match status" value="1"/>
</dbReference>
<gene>
    <name evidence="2" type="ORF">A2838_01965</name>
</gene>
<evidence type="ECO:0000313" key="3">
    <source>
        <dbReference type="Proteomes" id="UP000178107"/>
    </source>
</evidence>
<feature type="transmembrane region" description="Helical" evidence="1">
    <location>
        <begin position="37"/>
        <end position="61"/>
    </location>
</feature>
<dbReference type="InterPro" id="IPR026898">
    <property type="entry name" value="PrsW"/>
</dbReference>
<feature type="transmembrane region" description="Helical" evidence="1">
    <location>
        <begin position="198"/>
        <end position="216"/>
    </location>
</feature>
<feature type="transmembrane region" description="Helical" evidence="1">
    <location>
        <begin position="99"/>
        <end position="119"/>
    </location>
</feature>
<organism evidence="2 3">
    <name type="scientific">Candidatus Zambryskibacteria bacterium RIFCSPHIGHO2_01_FULL_46_25</name>
    <dbReference type="NCBI Taxonomy" id="1802738"/>
    <lineage>
        <taxon>Bacteria</taxon>
        <taxon>Candidatus Zambryskiibacteriota</taxon>
    </lineage>
</organism>
<feature type="transmembrane region" description="Helical" evidence="1">
    <location>
        <begin position="168"/>
        <end position="192"/>
    </location>
</feature>
<keyword evidence="1" id="KW-1133">Transmembrane helix</keyword>
<dbReference type="Proteomes" id="UP000178107">
    <property type="component" value="Unassembled WGS sequence"/>
</dbReference>
<feature type="transmembrane region" description="Helical" evidence="1">
    <location>
        <begin position="139"/>
        <end position="161"/>
    </location>
</feature>
<comment type="caution">
    <text evidence="2">The sequence shown here is derived from an EMBL/GenBank/DDBJ whole genome shotgun (WGS) entry which is preliminary data.</text>
</comment>
<feature type="transmembrane region" description="Helical" evidence="1">
    <location>
        <begin position="228"/>
        <end position="244"/>
    </location>
</feature>
<dbReference type="EMBL" id="MHVH01000005">
    <property type="protein sequence ID" value="OHA90346.1"/>
    <property type="molecule type" value="Genomic_DNA"/>
</dbReference>
<sequence>MQLAYPISIAVVASSISILIWVWFWTRKQSLDNKSAIFVFVGGAIAVLFALPFQKAFSIFIPGSPPIVLFLWATVEEVIKLSVVLCAIKFLKIDRAKTLIYMIVAALGFAALENVLYVVGPLIGEDTTRSVITGNLRFIGASLLHVVASSIIGVALAFSFYKSVRKRVVITTLALTLAIVFHAIFNLSVIHWDDWGTIFSFSITWVLALVLIYIVFKKDTKTPKKEMSVFVLIVILFISVGVYLNEKLPKYTPEVLASWQVALKDVETSQASLKVRGTDFTESISALDSIHFQLKSILVAMEKNNDLSIEERQFMDDYDEKVQAYKDKLPKYKSEVLTSWQEALKEMEDIYTEHISLVATNPNFSKSLMVLDSILFQLKEVVKIMEENRGLSPDQIDFMSSYNAHVNQFLCIFRNEKGGTSTKSCSL</sequence>
<protein>
    <recommendedName>
        <fullName evidence="4">Protease PrsW</fullName>
    </recommendedName>
</protein>
<accession>A0A1G2SZ70</accession>
<evidence type="ECO:0000313" key="2">
    <source>
        <dbReference type="EMBL" id="OHA90346.1"/>
    </source>
</evidence>
<reference evidence="2 3" key="1">
    <citation type="journal article" date="2016" name="Nat. Commun.">
        <title>Thousands of microbial genomes shed light on interconnected biogeochemical processes in an aquifer system.</title>
        <authorList>
            <person name="Anantharaman K."/>
            <person name="Brown C.T."/>
            <person name="Hug L.A."/>
            <person name="Sharon I."/>
            <person name="Castelle C.J."/>
            <person name="Probst A.J."/>
            <person name="Thomas B.C."/>
            <person name="Singh A."/>
            <person name="Wilkins M.J."/>
            <person name="Karaoz U."/>
            <person name="Brodie E.L."/>
            <person name="Williams K.H."/>
            <person name="Hubbard S.S."/>
            <person name="Banfield J.F."/>
        </authorList>
    </citation>
    <scope>NUCLEOTIDE SEQUENCE [LARGE SCALE GENOMIC DNA]</scope>
</reference>
<feature type="transmembrane region" description="Helical" evidence="1">
    <location>
        <begin position="67"/>
        <end position="87"/>
    </location>
</feature>
<evidence type="ECO:0008006" key="4">
    <source>
        <dbReference type="Google" id="ProtNLM"/>
    </source>
</evidence>
<name>A0A1G2SZ70_9BACT</name>
<dbReference type="GO" id="GO:0008233">
    <property type="term" value="F:peptidase activity"/>
    <property type="evidence" value="ECO:0007669"/>
    <property type="project" value="InterPro"/>
</dbReference>
<keyword evidence="1" id="KW-0472">Membrane</keyword>
<dbReference type="AlphaFoldDB" id="A0A1G2SZ70"/>
<dbReference type="PANTHER" id="PTHR36844:SF1">
    <property type="entry name" value="PROTEASE PRSW"/>
    <property type="match status" value="1"/>
</dbReference>
<keyword evidence="1" id="KW-0812">Transmembrane</keyword>
<proteinExistence type="predicted"/>
<dbReference type="Pfam" id="PF13367">
    <property type="entry name" value="PrsW-protease"/>
    <property type="match status" value="1"/>
</dbReference>
<feature type="transmembrane region" description="Helical" evidence="1">
    <location>
        <begin position="6"/>
        <end position="25"/>
    </location>
</feature>